<evidence type="ECO:0000256" key="3">
    <source>
        <dbReference type="SAM" id="MobiDB-lite"/>
    </source>
</evidence>
<dbReference type="EMBL" id="BNJQ01000023">
    <property type="protein sequence ID" value="GHP08953.1"/>
    <property type="molecule type" value="Genomic_DNA"/>
</dbReference>
<evidence type="ECO:0000313" key="6">
    <source>
        <dbReference type="Proteomes" id="UP000660262"/>
    </source>
</evidence>
<proteinExistence type="predicted"/>
<dbReference type="Gene3D" id="3.30.70.330">
    <property type="match status" value="2"/>
</dbReference>
<dbReference type="PROSITE" id="PS50102">
    <property type="entry name" value="RRM"/>
    <property type="match status" value="2"/>
</dbReference>
<dbReference type="GO" id="GO:0003723">
    <property type="term" value="F:RNA binding"/>
    <property type="evidence" value="ECO:0007669"/>
    <property type="project" value="UniProtKB-UniRule"/>
</dbReference>
<dbReference type="InterPro" id="IPR000504">
    <property type="entry name" value="RRM_dom"/>
</dbReference>
<dbReference type="InterPro" id="IPR012677">
    <property type="entry name" value="Nucleotide-bd_a/b_plait_sf"/>
</dbReference>
<feature type="compositionally biased region" description="Basic and acidic residues" evidence="3">
    <location>
        <begin position="213"/>
        <end position="223"/>
    </location>
</feature>
<dbReference type="InterPro" id="IPR052462">
    <property type="entry name" value="SLIRP/GR-RBP-like"/>
</dbReference>
<dbReference type="PANTHER" id="PTHR48027">
    <property type="entry name" value="HETEROGENEOUS NUCLEAR RIBONUCLEOPROTEIN 87F-RELATED"/>
    <property type="match status" value="1"/>
</dbReference>
<dbReference type="SMART" id="SM00360">
    <property type="entry name" value="RRM"/>
    <property type="match status" value="2"/>
</dbReference>
<keyword evidence="1 2" id="KW-0694">RNA-binding</keyword>
<evidence type="ECO:0000313" key="5">
    <source>
        <dbReference type="EMBL" id="GHP08953.1"/>
    </source>
</evidence>
<dbReference type="SUPFAM" id="SSF54928">
    <property type="entry name" value="RNA-binding domain, RBD"/>
    <property type="match status" value="2"/>
</dbReference>
<reference evidence="5" key="1">
    <citation type="submission" date="2020-10" db="EMBL/GenBank/DDBJ databases">
        <title>Unveiling of a novel bifunctional photoreceptor, Dualchrome1, isolated from a cosmopolitan green alga.</title>
        <authorList>
            <person name="Suzuki S."/>
            <person name="Kawachi M."/>
        </authorList>
    </citation>
    <scope>NUCLEOTIDE SEQUENCE</scope>
    <source>
        <strain evidence="5">NIES 2893</strain>
    </source>
</reference>
<evidence type="ECO:0000256" key="1">
    <source>
        <dbReference type="ARBA" id="ARBA00022884"/>
    </source>
</evidence>
<dbReference type="Pfam" id="PF00076">
    <property type="entry name" value="RRM_1"/>
    <property type="match status" value="2"/>
</dbReference>
<dbReference type="InterPro" id="IPR035979">
    <property type="entry name" value="RBD_domain_sf"/>
</dbReference>
<keyword evidence="6" id="KW-1185">Reference proteome</keyword>
<evidence type="ECO:0000256" key="2">
    <source>
        <dbReference type="PROSITE-ProRule" id="PRU00176"/>
    </source>
</evidence>
<feature type="region of interest" description="Disordered" evidence="3">
    <location>
        <begin position="213"/>
        <end position="255"/>
    </location>
</feature>
<feature type="domain" description="RRM" evidence="4">
    <location>
        <begin position="52"/>
        <end position="129"/>
    </location>
</feature>
<dbReference type="AlphaFoldDB" id="A0A830HQE3"/>
<organism evidence="5 6">
    <name type="scientific">Pycnococcus provasolii</name>
    <dbReference type="NCBI Taxonomy" id="41880"/>
    <lineage>
        <taxon>Eukaryota</taxon>
        <taxon>Viridiplantae</taxon>
        <taxon>Chlorophyta</taxon>
        <taxon>Pseudoscourfieldiophyceae</taxon>
        <taxon>Pseudoscourfieldiales</taxon>
        <taxon>Pycnococcaceae</taxon>
        <taxon>Pycnococcus</taxon>
    </lineage>
</organism>
<dbReference type="OrthoDB" id="439808at2759"/>
<sequence>MLAQRLSLLARARAPAARTCKPAARSRAARSAPQVVAASTEDAAADVSEGAKKLFVGNIPWAIDSGELSEMFAAYGTVESADVIYDRDGRSRGFAFVVVSSDEDAKKCVDALNSTEVGGRTIVVDYSASPGDMKKRRTNRPKPQDNSTPGTKLFVANLSYAVDDEWLTEIFEQAGEVREATVVRDDSGRSRGFGFVTMSNVEAASEAETKIHGEDVDGRDLRVEMAGNSTRKGPRRDRGGGGGGWGNDAEEDDNW</sequence>
<feature type="region of interest" description="Disordered" evidence="3">
    <location>
        <begin position="128"/>
        <end position="151"/>
    </location>
</feature>
<feature type="domain" description="RRM" evidence="4">
    <location>
        <begin position="151"/>
        <end position="228"/>
    </location>
</feature>
<protein>
    <recommendedName>
        <fullName evidence="4">RRM domain-containing protein</fullName>
    </recommendedName>
</protein>
<comment type="caution">
    <text evidence="5">The sequence shown here is derived from an EMBL/GenBank/DDBJ whole genome shotgun (WGS) entry which is preliminary data.</text>
</comment>
<accession>A0A830HQE3</accession>
<dbReference type="Proteomes" id="UP000660262">
    <property type="component" value="Unassembled WGS sequence"/>
</dbReference>
<gene>
    <name evidence="5" type="ORF">PPROV_000769000</name>
</gene>
<evidence type="ECO:0000259" key="4">
    <source>
        <dbReference type="PROSITE" id="PS50102"/>
    </source>
</evidence>
<name>A0A830HQE3_9CHLO</name>